<dbReference type="InterPro" id="IPR051548">
    <property type="entry name" value="Grx-like_ET"/>
</dbReference>
<accession>A0A2R8ADD5</accession>
<feature type="domain" description="DUF547" evidence="2">
    <location>
        <begin position="87"/>
        <end position="199"/>
    </location>
</feature>
<dbReference type="PANTHER" id="PTHR34386">
    <property type="entry name" value="GLUTAREDOXIN"/>
    <property type="match status" value="1"/>
</dbReference>
<dbReference type="GO" id="GO:0045454">
    <property type="term" value="P:cell redox homeostasis"/>
    <property type="evidence" value="ECO:0007669"/>
    <property type="project" value="TreeGrafter"/>
</dbReference>
<dbReference type="GO" id="GO:0009055">
    <property type="term" value="F:electron transfer activity"/>
    <property type="evidence" value="ECO:0007669"/>
    <property type="project" value="TreeGrafter"/>
</dbReference>
<dbReference type="Pfam" id="PF04784">
    <property type="entry name" value="DUF547"/>
    <property type="match status" value="1"/>
</dbReference>
<sequence>MHRRTFLASASAAVLVASAAAAKPARLIAGPWSQFGGQASLDDSIWAGILRDHLRMGSDGVARFDYAGVSRERLGQYLRSLAATDPTALTRDAAFAYWSNLYNALTVDVVAANWPVASIRDIGGSLFSPGPWGEKRIVVAGQQLSLDDVEHGILRPVFRDPRVHYAVNCASIGCPNLAATPWRAAGLSAALDAAARAYVTHPRGAEVTSRGLIVSSIYDWFEEDFGGNDAGVIAHLSRHGAAVEGQSRVASDRYDWSVNA</sequence>
<evidence type="ECO:0000313" key="3">
    <source>
        <dbReference type="EMBL" id="SPF30182.1"/>
    </source>
</evidence>
<proteinExistence type="predicted"/>
<feature type="signal peptide" evidence="1">
    <location>
        <begin position="1"/>
        <end position="22"/>
    </location>
</feature>
<evidence type="ECO:0000259" key="2">
    <source>
        <dbReference type="Pfam" id="PF04784"/>
    </source>
</evidence>
<dbReference type="Proteomes" id="UP000244932">
    <property type="component" value="Unassembled WGS sequence"/>
</dbReference>
<evidence type="ECO:0000313" key="4">
    <source>
        <dbReference type="Proteomes" id="UP000244932"/>
    </source>
</evidence>
<feature type="chain" id="PRO_5015305373" description="DUF547 domain-containing protein" evidence="1">
    <location>
        <begin position="23"/>
        <end position="260"/>
    </location>
</feature>
<protein>
    <recommendedName>
        <fullName evidence="2">DUF547 domain-containing protein</fullName>
    </recommendedName>
</protein>
<reference evidence="3 4" key="1">
    <citation type="submission" date="2018-03" db="EMBL/GenBank/DDBJ databases">
        <authorList>
            <person name="Keele B.F."/>
        </authorList>
    </citation>
    <scope>NUCLEOTIDE SEQUENCE [LARGE SCALE GENOMIC DNA]</scope>
    <source>
        <strain evidence="3 4">CeCT 8812</strain>
    </source>
</reference>
<dbReference type="AlphaFoldDB" id="A0A2R8ADD5"/>
<keyword evidence="4" id="KW-1185">Reference proteome</keyword>
<dbReference type="PANTHER" id="PTHR34386:SF1">
    <property type="entry name" value="GLUTAREDOXIN-LIKE PROTEIN NRDH"/>
    <property type="match status" value="1"/>
</dbReference>
<keyword evidence="1" id="KW-0732">Signal</keyword>
<organism evidence="3 4">
    <name type="scientific">Pontivivens insulae</name>
    <dbReference type="NCBI Taxonomy" id="1639689"/>
    <lineage>
        <taxon>Bacteria</taxon>
        <taxon>Pseudomonadati</taxon>
        <taxon>Pseudomonadota</taxon>
        <taxon>Alphaproteobacteria</taxon>
        <taxon>Rhodobacterales</taxon>
        <taxon>Paracoccaceae</taxon>
        <taxon>Pontivivens</taxon>
    </lineage>
</organism>
<dbReference type="RefSeq" id="WP_162844909.1">
    <property type="nucleotide sequence ID" value="NZ_OMKW01000003.1"/>
</dbReference>
<dbReference type="InterPro" id="IPR006869">
    <property type="entry name" value="DUF547"/>
</dbReference>
<dbReference type="EMBL" id="OMKW01000003">
    <property type="protein sequence ID" value="SPF30182.1"/>
    <property type="molecule type" value="Genomic_DNA"/>
</dbReference>
<evidence type="ECO:0000256" key="1">
    <source>
        <dbReference type="SAM" id="SignalP"/>
    </source>
</evidence>
<name>A0A2R8ADD5_9RHOB</name>
<gene>
    <name evidence="3" type="ORF">POI8812_02516</name>
</gene>